<evidence type="ECO:0000313" key="3">
    <source>
        <dbReference type="Proteomes" id="UP001415857"/>
    </source>
</evidence>
<name>A0AAP0WX09_LIQFO</name>
<dbReference type="GO" id="GO:0003677">
    <property type="term" value="F:DNA binding"/>
    <property type="evidence" value="ECO:0007669"/>
    <property type="project" value="InterPro"/>
</dbReference>
<dbReference type="InterPro" id="IPR045173">
    <property type="entry name" value="Cdt1"/>
</dbReference>
<dbReference type="InterPro" id="IPR014939">
    <property type="entry name" value="CDT1_Gemini-bd-like"/>
</dbReference>
<gene>
    <name evidence="2" type="ORF">L1049_011413</name>
</gene>
<evidence type="ECO:0000313" key="2">
    <source>
        <dbReference type="EMBL" id="KAK9283179.1"/>
    </source>
</evidence>
<dbReference type="SMART" id="SM01075">
    <property type="entry name" value="CDT1"/>
    <property type="match status" value="1"/>
</dbReference>
<dbReference type="GO" id="GO:0005634">
    <property type="term" value="C:nucleus"/>
    <property type="evidence" value="ECO:0007669"/>
    <property type="project" value="TreeGrafter"/>
</dbReference>
<keyword evidence="3" id="KW-1185">Reference proteome</keyword>
<dbReference type="GO" id="GO:0000076">
    <property type="term" value="P:DNA replication checkpoint signaling"/>
    <property type="evidence" value="ECO:0007669"/>
    <property type="project" value="TreeGrafter"/>
</dbReference>
<dbReference type="GO" id="GO:0000278">
    <property type="term" value="P:mitotic cell cycle"/>
    <property type="evidence" value="ECO:0007669"/>
    <property type="project" value="TreeGrafter"/>
</dbReference>
<evidence type="ECO:0000259" key="1">
    <source>
        <dbReference type="SMART" id="SM01075"/>
    </source>
</evidence>
<dbReference type="GO" id="GO:0070182">
    <property type="term" value="F:DNA polymerase binding"/>
    <property type="evidence" value="ECO:0007669"/>
    <property type="project" value="TreeGrafter"/>
</dbReference>
<dbReference type="InterPro" id="IPR036390">
    <property type="entry name" value="WH_DNA-bd_sf"/>
</dbReference>
<comment type="caution">
    <text evidence="2">The sequence shown here is derived from an EMBL/GenBank/DDBJ whole genome shotgun (WGS) entry which is preliminary data.</text>
</comment>
<dbReference type="PANTHER" id="PTHR28637:SF1">
    <property type="entry name" value="DNA REPLICATION FACTOR CDT1"/>
    <property type="match status" value="1"/>
</dbReference>
<dbReference type="EMBL" id="JBBPBK010000006">
    <property type="protein sequence ID" value="KAK9283179.1"/>
    <property type="molecule type" value="Genomic_DNA"/>
</dbReference>
<dbReference type="PANTHER" id="PTHR28637">
    <property type="entry name" value="DNA REPLICATION FACTOR CDT1"/>
    <property type="match status" value="1"/>
</dbReference>
<dbReference type="GO" id="GO:0071163">
    <property type="term" value="P:DNA replication preinitiation complex assembly"/>
    <property type="evidence" value="ECO:0007669"/>
    <property type="project" value="InterPro"/>
</dbReference>
<dbReference type="Proteomes" id="UP001415857">
    <property type="component" value="Unassembled WGS sequence"/>
</dbReference>
<sequence>MNGAGPGTITIELLENCVWIERNGEKRREEKKKGREEKRKYQTLAQFFSALDRSIRDLRWEGLVSSFTNICPIVKTITHRRFSHGHLAQFKFLLPEAIMIKKVVTQANCMKLDLHLTLKSDGVEDDWKMQFGRGNLLLGKIFCSRLSDFVEAHPEGVEIPEETLPEPFNQSKQHLHSNTIKASNSLLPIETSTDALLEQQPVVIWRHFSQKVSMHEEENTKQKPSEDFLQPIVLPVPEPCLGKSSSNKEAIALAAPPPIKSSSKPTTGETCEAFKISPPFLASPGLLATPCKERNSPPIEIGTPANLPSIPAMLTPPALQPPKRCRMRLDDDSHRLPIKLVRRTLRAG</sequence>
<dbReference type="SUPFAM" id="SSF46785">
    <property type="entry name" value="Winged helix' DNA-binding domain"/>
    <property type="match status" value="1"/>
</dbReference>
<organism evidence="2 3">
    <name type="scientific">Liquidambar formosana</name>
    <name type="common">Formosan gum</name>
    <dbReference type="NCBI Taxonomy" id="63359"/>
    <lineage>
        <taxon>Eukaryota</taxon>
        <taxon>Viridiplantae</taxon>
        <taxon>Streptophyta</taxon>
        <taxon>Embryophyta</taxon>
        <taxon>Tracheophyta</taxon>
        <taxon>Spermatophyta</taxon>
        <taxon>Magnoliopsida</taxon>
        <taxon>eudicotyledons</taxon>
        <taxon>Gunneridae</taxon>
        <taxon>Pentapetalae</taxon>
        <taxon>Saxifragales</taxon>
        <taxon>Altingiaceae</taxon>
        <taxon>Liquidambar</taxon>
    </lineage>
</organism>
<feature type="domain" description="CDT1 Geminin-binding" evidence="1">
    <location>
        <begin position="39"/>
        <end position="166"/>
    </location>
</feature>
<dbReference type="GO" id="GO:0030174">
    <property type="term" value="P:regulation of DNA-templated DNA replication initiation"/>
    <property type="evidence" value="ECO:0007669"/>
    <property type="project" value="InterPro"/>
</dbReference>
<dbReference type="AlphaFoldDB" id="A0AAP0WX09"/>
<protein>
    <recommendedName>
        <fullName evidence="1">CDT1 Geminin-binding domain-containing protein</fullName>
    </recommendedName>
</protein>
<proteinExistence type="predicted"/>
<accession>A0AAP0WX09</accession>
<dbReference type="Pfam" id="PF08839">
    <property type="entry name" value="CDT1"/>
    <property type="match status" value="1"/>
</dbReference>
<reference evidence="2 3" key="1">
    <citation type="journal article" date="2024" name="Plant J.">
        <title>Genome sequences and population genomics reveal climatic adaptation and genomic divergence between two closely related sweetgum species.</title>
        <authorList>
            <person name="Xu W.Q."/>
            <person name="Ren C.Q."/>
            <person name="Zhang X.Y."/>
            <person name="Comes H.P."/>
            <person name="Liu X.H."/>
            <person name="Li Y.G."/>
            <person name="Kettle C.J."/>
            <person name="Jalonen R."/>
            <person name="Gaisberger H."/>
            <person name="Ma Y.Z."/>
            <person name="Qiu Y.X."/>
        </authorList>
    </citation>
    <scope>NUCLEOTIDE SEQUENCE [LARGE SCALE GENOMIC DNA]</scope>
    <source>
        <strain evidence="2">Hangzhou</strain>
    </source>
</reference>